<dbReference type="EMBL" id="BMMZ01000006">
    <property type="protein sequence ID" value="GGL67912.1"/>
    <property type="molecule type" value="Genomic_DNA"/>
</dbReference>
<dbReference type="Pfam" id="PF13170">
    <property type="entry name" value="DUF4003"/>
    <property type="match status" value="1"/>
</dbReference>
<reference evidence="1" key="2">
    <citation type="submission" date="2020-09" db="EMBL/GenBank/DDBJ databases">
        <authorList>
            <person name="Sun Q."/>
            <person name="Zhou Y."/>
        </authorList>
    </citation>
    <scope>NUCLEOTIDE SEQUENCE</scope>
    <source>
        <strain evidence="1">CGMCC 4.7306</strain>
    </source>
</reference>
<dbReference type="RefSeq" id="WP_188895981.1">
    <property type="nucleotide sequence ID" value="NZ_BMMZ01000006.1"/>
</dbReference>
<evidence type="ECO:0000313" key="2">
    <source>
        <dbReference type="Proteomes" id="UP000613840"/>
    </source>
</evidence>
<evidence type="ECO:0000313" key="1">
    <source>
        <dbReference type="EMBL" id="GGL67912.1"/>
    </source>
</evidence>
<gene>
    <name evidence="1" type="ORF">GCM10011575_28060</name>
</gene>
<reference evidence="1" key="1">
    <citation type="journal article" date="2014" name="Int. J. Syst. Evol. Microbiol.">
        <title>Complete genome sequence of Corynebacterium casei LMG S-19264T (=DSM 44701T), isolated from a smear-ripened cheese.</title>
        <authorList>
            <consortium name="US DOE Joint Genome Institute (JGI-PGF)"/>
            <person name="Walter F."/>
            <person name="Albersmeier A."/>
            <person name="Kalinowski J."/>
            <person name="Ruckert C."/>
        </authorList>
    </citation>
    <scope>NUCLEOTIDE SEQUENCE</scope>
    <source>
        <strain evidence="1">CGMCC 4.7306</strain>
    </source>
</reference>
<protein>
    <recommendedName>
        <fullName evidence="3">DUF4003 domain-containing protein</fullName>
    </recommendedName>
</protein>
<name>A0A917SAF4_9ACTN</name>
<dbReference type="InterPro" id="IPR025062">
    <property type="entry name" value="DUF4003"/>
</dbReference>
<accession>A0A917SAF4</accession>
<keyword evidence="2" id="KW-1185">Reference proteome</keyword>
<sequence length="334" mass="35618">MSLNAPGADGTLSLFAENARIIRKQFRWQNALTSRLAALLYAQQGRIADPEAIRQCQELMKQNTGLFSSFRGSMALSLAALLSLSPDPQGLFGQTLKVYELLKSTRLRSSDYLAVAAYQIAAQTGPNGPAQAVSRTRAFYDRMKARHFFLTGQDDYIFAAMLGLSDLDVDSGADRIERLHDRLKGEFRGRNSVQALAQVLVLGGSDDQTAGQVLALRDALRARKIKLDRPDSLPALGILALLPVAADVVAAEIDEARTFLRTQKGFGRFSVGTPELLLYATATVAGRSAQSVRDGIVTATLSTSITNIIIAQQTALIASTAAAGSAGAATAAST</sequence>
<proteinExistence type="predicted"/>
<evidence type="ECO:0008006" key="3">
    <source>
        <dbReference type="Google" id="ProtNLM"/>
    </source>
</evidence>
<organism evidence="1 2">
    <name type="scientific">Microlunatus endophyticus</name>
    <dbReference type="NCBI Taxonomy" id="1716077"/>
    <lineage>
        <taxon>Bacteria</taxon>
        <taxon>Bacillati</taxon>
        <taxon>Actinomycetota</taxon>
        <taxon>Actinomycetes</taxon>
        <taxon>Propionibacteriales</taxon>
        <taxon>Propionibacteriaceae</taxon>
        <taxon>Microlunatus</taxon>
    </lineage>
</organism>
<dbReference type="AlphaFoldDB" id="A0A917SAF4"/>
<dbReference type="Proteomes" id="UP000613840">
    <property type="component" value="Unassembled WGS sequence"/>
</dbReference>
<comment type="caution">
    <text evidence="1">The sequence shown here is derived from an EMBL/GenBank/DDBJ whole genome shotgun (WGS) entry which is preliminary data.</text>
</comment>